<name>A0A8K0JFB8_9TREE</name>
<evidence type="ECO:0000313" key="2">
    <source>
        <dbReference type="Proteomes" id="UP000812966"/>
    </source>
</evidence>
<gene>
    <name evidence="1" type="ORF">FFLO_06240</name>
</gene>
<dbReference type="Proteomes" id="UP000812966">
    <property type="component" value="Unassembled WGS sequence"/>
</dbReference>
<accession>A0A8K0JFB8</accession>
<keyword evidence="2" id="KW-1185">Reference proteome</keyword>
<sequence length="31" mass="3892">MNYDYIQGWANRPWRGGMRKGRFPRRRPGRR</sequence>
<protein>
    <submittedName>
        <fullName evidence="1">Uncharacterized protein</fullName>
    </submittedName>
</protein>
<comment type="caution">
    <text evidence="1">The sequence shown here is derived from an EMBL/GenBank/DDBJ whole genome shotgun (WGS) entry which is preliminary data.</text>
</comment>
<organism evidence="1 2">
    <name type="scientific">Filobasidium floriforme</name>
    <dbReference type="NCBI Taxonomy" id="5210"/>
    <lineage>
        <taxon>Eukaryota</taxon>
        <taxon>Fungi</taxon>
        <taxon>Dikarya</taxon>
        <taxon>Basidiomycota</taxon>
        <taxon>Agaricomycotina</taxon>
        <taxon>Tremellomycetes</taxon>
        <taxon>Filobasidiales</taxon>
        <taxon>Filobasidiaceae</taxon>
        <taxon>Filobasidium</taxon>
    </lineage>
</organism>
<dbReference type="EMBL" id="JABELV010000190">
    <property type="protein sequence ID" value="KAG7528329.1"/>
    <property type="molecule type" value="Genomic_DNA"/>
</dbReference>
<dbReference type="AlphaFoldDB" id="A0A8K0JFB8"/>
<proteinExistence type="predicted"/>
<reference evidence="1" key="1">
    <citation type="submission" date="2020-04" db="EMBL/GenBank/DDBJ databases">
        <title>Analysis of mating type loci in Filobasidium floriforme.</title>
        <authorList>
            <person name="Nowrousian M."/>
        </authorList>
    </citation>
    <scope>NUCLEOTIDE SEQUENCE</scope>
    <source>
        <strain evidence="1">CBS 6242</strain>
    </source>
</reference>
<evidence type="ECO:0000313" key="1">
    <source>
        <dbReference type="EMBL" id="KAG7528329.1"/>
    </source>
</evidence>